<comment type="subcellular location">
    <subcellularLocation>
        <location evidence="1 7">Cell membrane</location>
        <topology evidence="1 7">Multi-pass membrane protein</topology>
    </subcellularLocation>
</comment>
<name>A0A0L0EMT2_9GAMM</name>
<sequence>MIDFVATFIFFFAVIDPIGTVPVFIAVTRGYDAAAKRKIAMIASLVAAVLLVFFAIAGELLLTAMGIPLPAFQIAGGIVLFLFALSMIFGESKPDEEVKLVRDHHETAIFPLAVPSIASPGAILACVLLTENARFNLFEQVQTVAMMLAVILLTLLLMLVASSIHKVIGNAGASVISRVMGLILASVAVTNALAGFVSYFDK</sequence>
<feature type="transmembrane region" description="Helical" evidence="7">
    <location>
        <begin position="182"/>
        <end position="200"/>
    </location>
</feature>
<feature type="transmembrane region" description="Helical" evidence="7">
    <location>
        <begin position="69"/>
        <end position="89"/>
    </location>
</feature>
<dbReference type="RefSeq" id="WP_010381499.1">
    <property type="nucleotide sequence ID" value="NZ_AHCD03000035.1"/>
</dbReference>
<keyword evidence="6 7" id="KW-0472">Membrane</keyword>
<keyword evidence="3" id="KW-1003">Cell membrane</keyword>
<reference evidence="10" key="1">
    <citation type="submission" date="2015-07" db="EMBL/GenBank/DDBJ databases">
        <title>Draft genome sequence of a Pseudoalteromonas rubra strain, OCN096, isolated from Kaneohe Bay, Oahu, Hawaii.</title>
        <authorList>
            <person name="Beurmann S."/>
            <person name="Ushijima B."/>
            <person name="Belcaid M."/>
            <person name="Callahan S.M."/>
            <person name="Aeby G.S."/>
        </authorList>
    </citation>
    <scope>NUCLEOTIDE SEQUENCE [LARGE SCALE GENOMIC DNA]</scope>
    <source>
        <strain evidence="10">OCN096</strain>
    </source>
</reference>
<dbReference type="OrthoDB" id="21094at2"/>
<protein>
    <recommendedName>
        <fullName evidence="7">UPF0056 membrane protein</fullName>
    </recommendedName>
</protein>
<evidence type="ECO:0000256" key="5">
    <source>
        <dbReference type="ARBA" id="ARBA00022989"/>
    </source>
</evidence>
<comment type="similarity">
    <text evidence="2 7">Belongs to the UPF0056 (MarC) family.</text>
</comment>
<evidence type="ECO:0000256" key="7">
    <source>
        <dbReference type="RuleBase" id="RU362048"/>
    </source>
</evidence>
<gene>
    <name evidence="8" type="ORF">AC626_21345</name>
    <name evidence="9" type="ORF">CWC22_011455</name>
</gene>
<dbReference type="PANTHER" id="PTHR33508:SF1">
    <property type="entry name" value="UPF0056 MEMBRANE PROTEIN YHCE"/>
    <property type="match status" value="1"/>
</dbReference>
<evidence type="ECO:0000313" key="11">
    <source>
        <dbReference type="Proteomes" id="UP000305729"/>
    </source>
</evidence>
<evidence type="ECO:0000256" key="4">
    <source>
        <dbReference type="ARBA" id="ARBA00022692"/>
    </source>
</evidence>
<evidence type="ECO:0000313" key="8">
    <source>
        <dbReference type="EMBL" id="KNC65729.1"/>
    </source>
</evidence>
<feature type="transmembrane region" description="Helical" evidence="7">
    <location>
        <begin position="6"/>
        <end position="27"/>
    </location>
</feature>
<dbReference type="EMBL" id="CP045429">
    <property type="protein sequence ID" value="QPB83570.1"/>
    <property type="molecule type" value="Genomic_DNA"/>
</dbReference>
<evidence type="ECO:0000313" key="9">
    <source>
        <dbReference type="EMBL" id="QPB83570.1"/>
    </source>
</evidence>
<feature type="transmembrane region" description="Helical" evidence="7">
    <location>
        <begin position="39"/>
        <end position="57"/>
    </location>
</feature>
<dbReference type="PANTHER" id="PTHR33508">
    <property type="entry name" value="UPF0056 MEMBRANE PROTEIN YHCE"/>
    <property type="match status" value="1"/>
</dbReference>
<feature type="transmembrane region" description="Helical" evidence="7">
    <location>
        <begin position="142"/>
        <end position="161"/>
    </location>
</feature>
<evidence type="ECO:0000313" key="10">
    <source>
        <dbReference type="Proteomes" id="UP000036850"/>
    </source>
</evidence>
<dbReference type="Proteomes" id="UP000036850">
    <property type="component" value="Unassembled WGS sequence"/>
</dbReference>
<evidence type="ECO:0000256" key="1">
    <source>
        <dbReference type="ARBA" id="ARBA00004651"/>
    </source>
</evidence>
<evidence type="ECO:0000256" key="6">
    <source>
        <dbReference type="ARBA" id="ARBA00023136"/>
    </source>
</evidence>
<dbReference type="AlphaFoldDB" id="A0A0L0EMT2"/>
<dbReference type="InterPro" id="IPR002771">
    <property type="entry name" value="Multi_antbiot-R_MarC"/>
</dbReference>
<dbReference type="GO" id="GO:0005886">
    <property type="term" value="C:plasma membrane"/>
    <property type="evidence" value="ECO:0007669"/>
    <property type="project" value="UniProtKB-SubCell"/>
</dbReference>
<dbReference type="PATRIC" id="fig|43658.6.peg.2944"/>
<feature type="transmembrane region" description="Helical" evidence="7">
    <location>
        <begin position="109"/>
        <end position="130"/>
    </location>
</feature>
<dbReference type="NCBIfam" id="TIGR00427">
    <property type="entry name" value="NAAT family transporter"/>
    <property type="match status" value="1"/>
</dbReference>
<dbReference type="Pfam" id="PF01914">
    <property type="entry name" value="MarC"/>
    <property type="match status" value="1"/>
</dbReference>
<organism evidence="8 10">
    <name type="scientific">Pseudoalteromonas rubra</name>
    <dbReference type="NCBI Taxonomy" id="43658"/>
    <lineage>
        <taxon>Bacteria</taxon>
        <taxon>Pseudomonadati</taxon>
        <taxon>Pseudomonadota</taxon>
        <taxon>Gammaproteobacteria</taxon>
        <taxon>Alteromonadales</taxon>
        <taxon>Pseudoalteromonadaceae</taxon>
        <taxon>Pseudoalteromonas</taxon>
    </lineage>
</organism>
<keyword evidence="4 7" id="KW-0812">Transmembrane</keyword>
<reference evidence="8" key="2">
    <citation type="submission" date="2015-07" db="EMBL/GenBank/DDBJ databases">
        <title>MeaNS - Measles Nucleotide Surveillance Program.</title>
        <authorList>
            <person name="Tran T."/>
            <person name="Druce J."/>
        </authorList>
    </citation>
    <scope>NUCLEOTIDE SEQUENCE</scope>
    <source>
        <strain evidence="8">OCN096</strain>
    </source>
</reference>
<dbReference type="EMBL" id="LFZX01000237">
    <property type="protein sequence ID" value="KNC65729.1"/>
    <property type="molecule type" value="Genomic_DNA"/>
</dbReference>
<evidence type="ECO:0000256" key="2">
    <source>
        <dbReference type="ARBA" id="ARBA00009784"/>
    </source>
</evidence>
<accession>A0A0L0EMT2</accession>
<dbReference type="Proteomes" id="UP000305729">
    <property type="component" value="Chromosome 1"/>
</dbReference>
<proteinExistence type="inferred from homology"/>
<keyword evidence="5 7" id="KW-1133">Transmembrane helix</keyword>
<dbReference type="GeneID" id="61358446"/>
<reference evidence="9 11" key="3">
    <citation type="submission" date="2019-10" db="EMBL/GenBank/DDBJ databases">
        <title>Pseudoalteromonas rubra S4059.</title>
        <authorList>
            <person name="Paulsen S."/>
            <person name="Wang X."/>
        </authorList>
    </citation>
    <scope>NUCLEOTIDE SEQUENCE [LARGE SCALE GENOMIC DNA]</scope>
    <source>
        <strain evidence="9 11">S4059</strain>
    </source>
</reference>
<evidence type="ECO:0000256" key="3">
    <source>
        <dbReference type="ARBA" id="ARBA00022475"/>
    </source>
</evidence>